<dbReference type="Proteomes" id="UP000309668">
    <property type="component" value="Unassembled WGS sequence"/>
</dbReference>
<dbReference type="AlphaFoldDB" id="A0A5S3PCR0"/>
<protein>
    <submittedName>
        <fullName evidence="1">Uncharacterized protein</fullName>
    </submittedName>
</protein>
<dbReference type="EMBL" id="VCAO01000002">
    <property type="protein sequence ID" value="TMM49039.1"/>
    <property type="molecule type" value="Genomic_DNA"/>
</dbReference>
<dbReference type="RefSeq" id="WP_138617147.1">
    <property type="nucleotide sequence ID" value="NZ_VCAO01000002.1"/>
</dbReference>
<keyword evidence="2" id="KW-1185">Reference proteome</keyword>
<sequence length="82" mass="8674">MTALLITALLTVTGMAALSVLADNGLRWWSAFGQLRAELAAGQPRGGERKMRPATPHCSARMAGRSLRAGLATRRSARRAAA</sequence>
<evidence type="ECO:0000313" key="2">
    <source>
        <dbReference type="Proteomes" id="UP000309668"/>
    </source>
</evidence>
<accession>A0A5S3PCR0</accession>
<dbReference type="OrthoDB" id="7410894at2"/>
<evidence type="ECO:0000313" key="1">
    <source>
        <dbReference type="EMBL" id="TMM49039.1"/>
    </source>
</evidence>
<comment type="caution">
    <text evidence="1">The sequence shown here is derived from an EMBL/GenBank/DDBJ whole genome shotgun (WGS) entry which is preliminary data.</text>
</comment>
<gene>
    <name evidence="1" type="ORF">FEV51_06625</name>
</gene>
<proteinExistence type="predicted"/>
<organism evidence="1 2">
    <name type="scientific">Qipengyuania marisflavi</name>
    <dbReference type="NCBI Taxonomy" id="2486356"/>
    <lineage>
        <taxon>Bacteria</taxon>
        <taxon>Pseudomonadati</taxon>
        <taxon>Pseudomonadota</taxon>
        <taxon>Alphaproteobacteria</taxon>
        <taxon>Sphingomonadales</taxon>
        <taxon>Erythrobacteraceae</taxon>
        <taxon>Qipengyuania</taxon>
    </lineage>
</organism>
<reference evidence="1 2" key="1">
    <citation type="submission" date="2019-05" db="EMBL/GenBank/DDBJ databases">
        <title>Erythrobacter marisflavi sp. nov., isolated from isolated from water of an estuary environment.</title>
        <authorList>
            <person name="Yoon J.-H."/>
        </authorList>
    </citation>
    <scope>NUCLEOTIDE SEQUENCE [LARGE SCALE GENOMIC DNA]</scope>
    <source>
        <strain evidence="1 2">KEM-5</strain>
    </source>
</reference>
<name>A0A5S3PCR0_9SPHN</name>